<evidence type="ECO:0000256" key="6">
    <source>
        <dbReference type="ARBA" id="ARBA00022801"/>
    </source>
</evidence>
<name>A0A1D2A583_AUXPR</name>
<dbReference type="GO" id="GO:0071108">
    <property type="term" value="P:protein K48-linked deubiquitination"/>
    <property type="evidence" value="ECO:0007669"/>
    <property type="project" value="TreeGrafter"/>
</dbReference>
<feature type="compositionally biased region" description="Polar residues" evidence="8">
    <location>
        <begin position="63"/>
        <end position="90"/>
    </location>
</feature>
<gene>
    <name evidence="10" type="ORF">g.37191</name>
</gene>
<feature type="region of interest" description="Disordered" evidence="8">
    <location>
        <begin position="1"/>
        <end position="39"/>
    </location>
</feature>
<dbReference type="InterPro" id="IPR042467">
    <property type="entry name" value="Peptidase_C65_otubain_sub2"/>
</dbReference>
<dbReference type="PANTHER" id="PTHR12931:SF15">
    <property type="entry name" value="UBIQUITIN THIOESTERASE OTUBAIN-LIKE"/>
    <property type="match status" value="1"/>
</dbReference>
<dbReference type="SUPFAM" id="SSF54001">
    <property type="entry name" value="Cysteine proteinases"/>
    <property type="match status" value="1"/>
</dbReference>
<keyword evidence="7" id="KW-0788">Thiol protease</keyword>
<feature type="compositionally biased region" description="Polar residues" evidence="8">
    <location>
        <begin position="16"/>
        <end position="33"/>
    </location>
</feature>
<dbReference type="InterPro" id="IPR042468">
    <property type="entry name" value="Peptidase_C65_otubain_sub1"/>
</dbReference>
<dbReference type="Pfam" id="PF10275">
    <property type="entry name" value="Peptidase_C65"/>
    <property type="match status" value="1"/>
</dbReference>
<evidence type="ECO:0000256" key="3">
    <source>
        <dbReference type="ARBA" id="ARBA00012759"/>
    </source>
</evidence>
<dbReference type="GO" id="GO:0006508">
    <property type="term" value="P:proteolysis"/>
    <property type="evidence" value="ECO:0007669"/>
    <property type="project" value="UniProtKB-KW"/>
</dbReference>
<dbReference type="InterPro" id="IPR003323">
    <property type="entry name" value="OTU_dom"/>
</dbReference>
<comment type="similarity">
    <text evidence="2">Belongs to the peptidase C65 family.</text>
</comment>
<comment type="catalytic activity">
    <reaction evidence="1">
        <text>Thiol-dependent hydrolysis of ester, thioester, amide, peptide and isopeptide bonds formed by the C-terminal Gly of ubiquitin (a 76-residue protein attached to proteins as an intracellular targeting signal).</text>
        <dbReference type="EC" id="3.4.19.12"/>
    </reaction>
</comment>
<keyword evidence="5" id="KW-0833">Ubl conjugation pathway</keyword>
<dbReference type="Gene3D" id="1.20.1300.20">
    <property type="entry name" value="Peptidase C65 Otubain, subdomain 2"/>
    <property type="match status" value="1"/>
</dbReference>
<sequence>MSSSQCSGYGAPIAQGHSSPTGSRVFGGSSTRPTPEASVGEVVFESMNTAEGGASVSAHPAATASQAFGETSGVSGSNFGPEPSVSQHVGSTADPCMAPGCSSNSVDEGSTLGTSQGAPELARVSSSEAMMLGAPIEASEVADGTAPGGPLFPDRPSDADIIAWENTIREAGPGKQALVGQPEPLSSLAAEYVAGSPVFLSKIQTLEGAYGLIRRTRGDGNCFFRSFVFAFIERMLLMGDDAEKDRVLARLAEVKKQLTEAGYEEMVMETPMDAMLDMVRNIGSPVEPLSIDILEQNMCSEYISNYVVFLMRMITSCEIRRRSDFFEPFIMGMSDLGVGPFCQRFVDPMDEESDHVHIVALTNALQVPLRVVYLDRSASPGGHGGPGAGDEAHVDMHDFVPESLAGAAPVDPSVHLLYRPGHYDILYPRAG</sequence>
<evidence type="ECO:0000259" key="9">
    <source>
        <dbReference type="PROSITE" id="PS50802"/>
    </source>
</evidence>
<evidence type="ECO:0000256" key="5">
    <source>
        <dbReference type="ARBA" id="ARBA00022786"/>
    </source>
</evidence>
<evidence type="ECO:0000256" key="2">
    <source>
        <dbReference type="ARBA" id="ARBA00006579"/>
    </source>
</evidence>
<evidence type="ECO:0000313" key="10">
    <source>
        <dbReference type="EMBL" id="JAT74103.1"/>
    </source>
</evidence>
<accession>A0A1D2A583</accession>
<dbReference type="GO" id="GO:0005634">
    <property type="term" value="C:nucleus"/>
    <property type="evidence" value="ECO:0007669"/>
    <property type="project" value="TreeGrafter"/>
</dbReference>
<keyword evidence="6" id="KW-0378">Hydrolase</keyword>
<dbReference type="PANTHER" id="PTHR12931">
    <property type="entry name" value="UBIQUITIN THIOLESTERASE PROTEIN OTUB"/>
    <property type="match status" value="1"/>
</dbReference>
<dbReference type="InterPro" id="IPR038765">
    <property type="entry name" value="Papain-like_cys_pep_sf"/>
</dbReference>
<organism evidence="10">
    <name type="scientific">Auxenochlorella protothecoides</name>
    <name type="common">Green microalga</name>
    <name type="synonym">Chlorella protothecoides</name>
    <dbReference type="NCBI Taxonomy" id="3075"/>
    <lineage>
        <taxon>Eukaryota</taxon>
        <taxon>Viridiplantae</taxon>
        <taxon>Chlorophyta</taxon>
        <taxon>core chlorophytes</taxon>
        <taxon>Trebouxiophyceae</taxon>
        <taxon>Chlorellales</taxon>
        <taxon>Chlorellaceae</taxon>
        <taxon>Auxenochlorella</taxon>
    </lineage>
</organism>
<feature type="domain" description="OTU" evidence="9">
    <location>
        <begin position="211"/>
        <end position="429"/>
    </location>
</feature>
<evidence type="ECO:0000256" key="8">
    <source>
        <dbReference type="SAM" id="MobiDB-lite"/>
    </source>
</evidence>
<evidence type="ECO:0000256" key="7">
    <source>
        <dbReference type="ARBA" id="ARBA00022807"/>
    </source>
</evidence>
<reference evidence="10" key="1">
    <citation type="submission" date="2015-08" db="EMBL/GenBank/DDBJ databases">
        <authorList>
            <person name="Babu N.S."/>
            <person name="Beckwith C.J."/>
            <person name="Beseler K.G."/>
            <person name="Brison A."/>
            <person name="Carone J.V."/>
            <person name="Caskin T.P."/>
            <person name="Diamond M."/>
            <person name="Durham M.E."/>
            <person name="Foxe J.M."/>
            <person name="Go M."/>
            <person name="Henderson B.A."/>
            <person name="Jones I.B."/>
            <person name="McGettigan J.A."/>
            <person name="Micheletti S.J."/>
            <person name="Nasrallah M.E."/>
            <person name="Ortiz D."/>
            <person name="Piller C.R."/>
            <person name="Privatt S.R."/>
            <person name="Schneider S.L."/>
            <person name="Sharp S."/>
            <person name="Smith T.C."/>
            <person name="Stanton J.D."/>
            <person name="Ullery H.E."/>
            <person name="Wilson R.J."/>
            <person name="Serrano M.G."/>
            <person name="Buck G."/>
            <person name="Lee V."/>
            <person name="Wang Y."/>
            <person name="Carvalho R."/>
            <person name="Voegtly L."/>
            <person name="Shi R."/>
            <person name="Duckworth R."/>
            <person name="Johnson A."/>
            <person name="Loviza R."/>
            <person name="Walstead R."/>
            <person name="Shah Z."/>
            <person name="Kiflezghi M."/>
            <person name="Wade K."/>
            <person name="Ball S.L."/>
            <person name="Bradley K.W."/>
            <person name="Asai D.J."/>
            <person name="Bowman C.A."/>
            <person name="Russell D.A."/>
            <person name="Pope W.H."/>
            <person name="Jacobs-Sera D."/>
            <person name="Hendrix R.W."/>
            <person name="Hatfull G.F."/>
        </authorList>
    </citation>
    <scope>NUCLEOTIDE SEQUENCE</scope>
</reference>
<dbReference type="EMBL" id="GDKF01004519">
    <property type="protein sequence ID" value="JAT74103.1"/>
    <property type="molecule type" value="Transcribed_RNA"/>
</dbReference>
<dbReference type="Gene3D" id="3.30.200.60">
    <property type="entry name" value="Peptidase C65 Otubain, subdomain 1"/>
    <property type="match status" value="1"/>
</dbReference>
<feature type="compositionally biased region" description="Polar residues" evidence="8">
    <location>
        <begin position="101"/>
        <end position="117"/>
    </location>
</feature>
<dbReference type="GO" id="GO:0004843">
    <property type="term" value="F:cysteine-type deubiquitinase activity"/>
    <property type="evidence" value="ECO:0007669"/>
    <property type="project" value="UniProtKB-EC"/>
</dbReference>
<feature type="region of interest" description="Disordered" evidence="8">
    <location>
        <begin position="54"/>
        <end position="124"/>
    </location>
</feature>
<proteinExistence type="inferred from homology"/>
<keyword evidence="4" id="KW-0645">Protease</keyword>
<dbReference type="FunFam" id="1.20.1300.20:FF:000001">
    <property type="entry name" value="Ubiquitin thioesterase OTUB1"/>
    <property type="match status" value="1"/>
</dbReference>
<evidence type="ECO:0000256" key="4">
    <source>
        <dbReference type="ARBA" id="ARBA00022670"/>
    </source>
</evidence>
<dbReference type="EC" id="3.4.19.12" evidence="3"/>
<evidence type="ECO:0000256" key="1">
    <source>
        <dbReference type="ARBA" id="ARBA00000707"/>
    </source>
</evidence>
<protein>
    <recommendedName>
        <fullName evidence="3">ubiquitinyl hydrolase 1</fullName>
        <ecNumber evidence="3">3.4.19.12</ecNumber>
    </recommendedName>
</protein>
<dbReference type="InterPro" id="IPR019400">
    <property type="entry name" value="Peptidase_C65_otubain"/>
</dbReference>
<dbReference type="PROSITE" id="PS50802">
    <property type="entry name" value="OTU"/>
    <property type="match status" value="1"/>
</dbReference>
<dbReference type="GO" id="GO:0043130">
    <property type="term" value="F:ubiquitin binding"/>
    <property type="evidence" value="ECO:0007669"/>
    <property type="project" value="TreeGrafter"/>
</dbReference>
<dbReference type="AlphaFoldDB" id="A0A1D2A583"/>